<dbReference type="PANTHER" id="PTHR30290">
    <property type="entry name" value="PERIPLASMIC BINDING COMPONENT OF ABC TRANSPORTER"/>
    <property type="match status" value="1"/>
</dbReference>
<dbReference type="PANTHER" id="PTHR30290:SF38">
    <property type="entry name" value="D,D-DIPEPTIDE-BINDING PERIPLASMIC PROTEIN DDPA-RELATED"/>
    <property type="match status" value="1"/>
</dbReference>
<feature type="compositionally biased region" description="Polar residues" evidence="2">
    <location>
        <begin position="35"/>
        <end position="46"/>
    </location>
</feature>
<feature type="signal peptide" evidence="3">
    <location>
        <begin position="1"/>
        <end position="22"/>
    </location>
</feature>
<dbReference type="Gene3D" id="3.10.105.10">
    <property type="entry name" value="Dipeptide-binding Protein, Domain 3"/>
    <property type="match status" value="1"/>
</dbReference>
<dbReference type="PROSITE" id="PS51257">
    <property type="entry name" value="PROKAR_LIPOPROTEIN"/>
    <property type="match status" value="1"/>
</dbReference>
<sequence>MNKLLKSIFVCAFLAVILIACSKDSEDNQDAAEETNANDNDTTQTETSDDDLKDELNIAYSAQPATIDPHITTAVATSDIMRGVYETLLATDENYEVKPMLAESYEVSDDGKEITFKIRQGVKFHNGKEMTVDDVVASMERWRTLSSRATPFADAKFEATDDQTVVFTLPEPISTTLPVLTGMLGSFAAIMPAEVIEAGDDSGVTEFIGTGPFQFDEWRQDSYVKLSKFDDYQAVEEEASGLAGKKEALVEEVYFHFVTDASTRVAGVLSGEYDIVHATPYDQAETIENSDVAVNHSVPGSTYIFLFNKEKEIFKDVRVRKAIRQGLDVASIMHGTFGNEEYYTLNHNLVMPYLTNLYNTDVGKAELEEYDLEAAKQELEELGVAGEEISLVTTRDYDDQYNASVVAQQQLEQMGLKVNLEVYDWPTLLDLTEDPEGFDLNIMGWGPQPEPTSYGFLRPGYDSGWIEGNEFFELIDEFRRQPSLEETAEAYEAIVQWLTDEVPFIKLGDSNRIATVSNKVNNFQFQDGFITWNISVSK</sequence>
<dbReference type="CDD" id="cd08502">
    <property type="entry name" value="PBP2_NikA_DppA_OppA_like_16"/>
    <property type="match status" value="1"/>
</dbReference>
<dbReference type="InterPro" id="IPR030678">
    <property type="entry name" value="Peptide/Ni-bd"/>
</dbReference>
<dbReference type="Gene3D" id="3.40.190.10">
    <property type="entry name" value="Periplasmic binding protein-like II"/>
    <property type="match status" value="1"/>
</dbReference>
<dbReference type="EMBL" id="CP162599">
    <property type="protein sequence ID" value="XDK33710.1"/>
    <property type="molecule type" value="Genomic_DNA"/>
</dbReference>
<dbReference type="InterPro" id="IPR000914">
    <property type="entry name" value="SBP_5_dom"/>
</dbReference>
<dbReference type="Pfam" id="PF00496">
    <property type="entry name" value="SBP_bac_5"/>
    <property type="match status" value="1"/>
</dbReference>
<feature type="domain" description="Solute-binding protein family 5" evidence="4">
    <location>
        <begin position="96"/>
        <end position="457"/>
    </location>
</feature>
<dbReference type="GO" id="GO:0042597">
    <property type="term" value="C:periplasmic space"/>
    <property type="evidence" value="ECO:0007669"/>
    <property type="project" value="UniProtKB-ARBA"/>
</dbReference>
<evidence type="ECO:0000313" key="5">
    <source>
        <dbReference type="EMBL" id="XDK33710.1"/>
    </source>
</evidence>
<dbReference type="Gene3D" id="3.90.76.10">
    <property type="entry name" value="Dipeptide-binding Protein, Domain 1"/>
    <property type="match status" value="1"/>
</dbReference>
<evidence type="ECO:0000259" key="4">
    <source>
        <dbReference type="Pfam" id="PF00496"/>
    </source>
</evidence>
<protein>
    <submittedName>
        <fullName evidence="5">ABC transporter substrate-binding protein</fullName>
    </submittedName>
</protein>
<dbReference type="AlphaFoldDB" id="A0AB39HTP4"/>
<dbReference type="PIRSF" id="PIRSF002741">
    <property type="entry name" value="MppA"/>
    <property type="match status" value="1"/>
</dbReference>
<organism evidence="5">
    <name type="scientific">Ornithinibacillus sp. 4-3</name>
    <dbReference type="NCBI Taxonomy" id="3231488"/>
    <lineage>
        <taxon>Bacteria</taxon>
        <taxon>Bacillati</taxon>
        <taxon>Bacillota</taxon>
        <taxon>Bacilli</taxon>
        <taxon>Bacillales</taxon>
        <taxon>Bacillaceae</taxon>
        <taxon>Ornithinibacillus</taxon>
    </lineage>
</organism>
<dbReference type="SUPFAM" id="SSF53850">
    <property type="entry name" value="Periplasmic binding protein-like II"/>
    <property type="match status" value="1"/>
</dbReference>
<feature type="chain" id="PRO_5044309695" evidence="3">
    <location>
        <begin position="23"/>
        <end position="538"/>
    </location>
</feature>
<evidence type="ECO:0000256" key="1">
    <source>
        <dbReference type="ARBA" id="ARBA00022729"/>
    </source>
</evidence>
<feature type="region of interest" description="Disordered" evidence="2">
    <location>
        <begin position="30"/>
        <end position="51"/>
    </location>
</feature>
<dbReference type="GO" id="GO:0015833">
    <property type="term" value="P:peptide transport"/>
    <property type="evidence" value="ECO:0007669"/>
    <property type="project" value="TreeGrafter"/>
</dbReference>
<keyword evidence="1 3" id="KW-0732">Signal</keyword>
<accession>A0AB39HTP4</accession>
<dbReference type="RefSeq" id="WP_368654388.1">
    <property type="nucleotide sequence ID" value="NZ_CP162599.1"/>
</dbReference>
<dbReference type="GO" id="GO:1904680">
    <property type="term" value="F:peptide transmembrane transporter activity"/>
    <property type="evidence" value="ECO:0007669"/>
    <property type="project" value="TreeGrafter"/>
</dbReference>
<evidence type="ECO:0000256" key="3">
    <source>
        <dbReference type="SAM" id="SignalP"/>
    </source>
</evidence>
<proteinExistence type="predicted"/>
<dbReference type="InterPro" id="IPR039424">
    <property type="entry name" value="SBP_5"/>
</dbReference>
<gene>
    <name evidence="5" type="ORF">AB4Y30_04985</name>
</gene>
<reference evidence="5" key="1">
    <citation type="submission" date="2024-07" db="EMBL/GenBank/DDBJ databases">
        <title>Halotolerant mesophilic bacterium Ornithinibacillus sp. 4-3, sp. nov., isolated from soil.</title>
        <authorList>
            <person name="Sidarenka A.V."/>
            <person name="Guliayeva D.E."/>
            <person name="Leanovich S.I."/>
            <person name="Hileuskaya K.S."/>
            <person name="Akhremchuk A.E."/>
            <person name="Sikolenko M.A."/>
            <person name="Valentovich L.N."/>
        </authorList>
    </citation>
    <scope>NUCLEOTIDE SEQUENCE</scope>
    <source>
        <strain evidence="5">4-3</strain>
    </source>
</reference>
<dbReference type="GO" id="GO:0043190">
    <property type="term" value="C:ATP-binding cassette (ABC) transporter complex"/>
    <property type="evidence" value="ECO:0007669"/>
    <property type="project" value="InterPro"/>
</dbReference>
<name>A0AB39HTP4_9BACI</name>
<evidence type="ECO:0000256" key="2">
    <source>
        <dbReference type="SAM" id="MobiDB-lite"/>
    </source>
</evidence>